<feature type="compositionally biased region" description="Pro residues" evidence="1">
    <location>
        <begin position="79"/>
        <end position="94"/>
    </location>
</feature>
<sequence length="94" mass="10594">MNDCSRLPRLGRHAAWGEPPAAGHCPPLLWTLTIKQPLQRMKKFARHSDQSTGMHNTPRPITPAWVTAQRPHYFTTTTPPSPPHLHAPLPLPRD</sequence>
<comment type="caution">
    <text evidence="2">The sequence shown here is derived from an EMBL/GenBank/DDBJ whole genome shotgun (WGS) entry which is preliminary data.</text>
</comment>
<dbReference type="AlphaFoldDB" id="A0A5B7GWM4"/>
<accession>A0A5B7GWM4</accession>
<evidence type="ECO:0000256" key="1">
    <source>
        <dbReference type="SAM" id="MobiDB-lite"/>
    </source>
</evidence>
<proteinExistence type="predicted"/>
<gene>
    <name evidence="2" type="ORF">E2C01_056085</name>
</gene>
<feature type="region of interest" description="Disordered" evidence="1">
    <location>
        <begin position="1"/>
        <end position="23"/>
    </location>
</feature>
<protein>
    <submittedName>
        <fullName evidence="2">Uncharacterized protein</fullName>
    </submittedName>
</protein>
<keyword evidence="3" id="KW-1185">Reference proteome</keyword>
<evidence type="ECO:0000313" key="2">
    <source>
        <dbReference type="EMBL" id="MPC62006.1"/>
    </source>
</evidence>
<dbReference type="Proteomes" id="UP000324222">
    <property type="component" value="Unassembled WGS sequence"/>
</dbReference>
<evidence type="ECO:0000313" key="3">
    <source>
        <dbReference type="Proteomes" id="UP000324222"/>
    </source>
</evidence>
<name>A0A5B7GWM4_PORTR</name>
<dbReference type="EMBL" id="VSRR010019205">
    <property type="protein sequence ID" value="MPC62006.1"/>
    <property type="molecule type" value="Genomic_DNA"/>
</dbReference>
<organism evidence="2 3">
    <name type="scientific">Portunus trituberculatus</name>
    <name type="common">Swimming crab</name>
    <name type="synonym">Neptunus trituberculatus</name>
    <dbReference type="NCBI Taxonomy" id="210409"/>
    <lineage>
        <taxon>Eukaryota</taxon>
        <taxon>Metazoa</taxon>
        <taxon>Ecdysozoa</taxon>
        <taxon>Arthropoda</taxon>
        <taxon>Crustacea</taxon>
        <taxon>Multicrustacea</taxon>
        <taxon>Malacostraca</taxon>
        <taxon>Eumalacostraca</taxon>
        <taxon>Eucarida</taxon>
        <taxon>Decapoda</taxon>
        <taxon>Pleocyemata</taxon>
        <taxon>Brachyura</taxon>
        <taxon>Eubrachyura</taxon>
        <taxon>Portunoidea</taxon>
        <taxon>Portunidae</taxon>
        <taxon>Portuninae</taxon>
        <taxon>Portunus</taxon>
    </lineage>
</organism>
<feature type="region of interest" description="Disordered" evidence="1">
    <location>
        <begin position="72"/>
        <end position="94"/>
    </location>
</feature>
<reference evidence="2 3" key="1">
    <citation type="submission" date="2019-05" db="EMBL/GenBank/DDBJ databases">
        <title>Another draft genome of Portunus trituberculatus and its Hox gene families provides insights of decapod evolution.</title>
        <authorList>
            <person name="Jeong J.-H."/>
            <person name="Song I."/>
            <person name="Kim S."/>
            <person name="Choi T."/>
            <person name="Kim D."/>
            <person name="Ryu S."/>
            <person name="Kim W."/>
        </authorList>
    </citation>
    <scope>NUCLEOTIDE SEQUENCE [LARGE SCALE GENOMIC DNA]</scope>
    <source>
        <tissue evidence="2">Muscle</tissue>
    </source>
</reference>